<dbReference type="EMBL" id="CAJPEX010001746">
    <property type="protein sequence ID" value="CAG0919842.1"/>
    <property type="molecule type" value="Genomic_DNA"/>
</dbReference>
<dbReference type="AlphaFoldDB" id="A0A7R9BS97"/>
<feature type="compositionally biased region" description="Basic and acidic residues" evidence="1">
    <location>
        <begin position="502"/>
        <end position="513"/>
    </location>
</feature>
<evidence type="ECO:0000313" key="2">
    <source>
        <dbReference type="EMBL" id="CAD7279690.1"/>
    </source>
</evidence>
<reference evidence="2" key="1">
    <citation type="submission" date="2020-11" db="EMBL/GenBank/DDBJ databases">
        <authorList>
            <person name="Tran Van P."/>
        </authorList>
    </citation>
    <scope>NUCLEOTIDE SEQUENCE</scope>
</reference>
<name>A0A7R9BS97_9CRUS</name>
<dbReference type="EMBL" id="OA883783">
    <property type="protein sequence ID" value="CAD7279690.1"/>
    <property type="molecule type" value="Genomic_DNA"/>
</dbReference>
<keyword evidence="3" id="KW-1185">Reference proteome</keyword>
<feature type="compositionally biased region" description="Basic and acidic residues" evidence="1">
    <location>
        <begin position="680"/>
        <end position="696"/>
    </location>
</feature>
<evidence type="ECO:0000313" key="3">
    <source>
        <dbReference type="Proteomes" id="UP000678499"/>
    </source>
</evidence>
<feature type="region of interest" description="Disordered" evidence="1">
    <location>
        <begin position="676"/>
        <end position="696"/>
    </location>
</feature>
<organism evidence="2">
    <name type="scientific">Notodromas monacha</name>
    <dbReference type="NCBI Taxonomy" id="399045"/>
    <lineage>
        <taxon>Eukaryota</taxon>
        <taxon>Metazoa</taxon>
        <taxon>Ecdysozoa</taxon>
        <taxon>Arthropoda</taxon>
        <taxon>Crustacea</taxon>
        <taxon>Oligostraca</taxon>
        <taxon>Ostracoda</taxon>
        <taxon>Podocopa</taxon>
        <taxon>Podocopida</taxon>
        <taxon>Cypridocopina</taxon>
        <taxon>Cypridoidea</taxon>
        <taxon>Cyprididae</taxon>
        <taxon>Notodromas</taxon>
    </lineage>
</organism>
<gene>
    <name evidence="2" type="ORF">NMOB1V02_LOCUS7358</name>
</gene>
<feature type="region of interest" description="Disordered" evidence="1">
    <location>
        <begin position="502"/>
        <end position="534"/>
    </location>
</feature>
<sequence>MVAPRDSASPYLWSELSVGAEYPHLPVSIHESLINIVEGKTKVLILQIPYIHWLRKKLNKSALTASRGEDGGSTERRLIAGIQGLRKKASPMDPLDRRYTLHQEEWAVFGSRKWRPRVLCKYLQDFADVLYARGSMNGVTGLQLAVLPKEPLIGASFTFSFLLYFLLAKRHQVIYSFGTYVWVVQSTNGLARKRDEHRAEWIYKPRDRQVSHPRDPGILEINFNAKDFSHSPVLTSKRLPRYLGGSQARTETFWYSGELRKSNLGFDTICELMTRKVVLVPTSFSNPVTGALADFVTKVGPQQRPSVGDNCARIETFSLQKLAFREEFPHASRLERLVFSPQSPKRHFVFQLTHQPGYRLSLRQLQSFSHYCSFSDFASVHSVLPFHQAEERGSKQMISPIAIGLAPRLLKQGISKLHQQLSLVALCSVDCHGTAVATHRLFQDGELLAELQGEHPRSSCGVNVVPRPPTRRRALLPLRCVGLCVLPVLRPQDVHVAPHAEEHGVDKHPDGHGRQAVGLQPEREGGGGGVSADASIPRCKEKTAHNSNARRLFLSLKEESLQMQRNAFNCVGTGFSWCSSGFKAAAAVDSERSSSSPSFSISRRVAATRCCLITSQAWEHLHRPEEPRAARMGRRKLSGGKGKSMKTPPGVGHSRRINSGSCFPASTVSRALVRHAAPRQGEKDTSDFSRREEYRARRTKNYAPEARILLSMESKSNLTSHDIDLSAKVYSVPGVQPLFFLFFFFFSSPKLLIPAERALAAVMRRSTSAGSGINDPCPTGLRWQQIPATHTHRLGNHGMMYPCCCEE</sequence>
<accession>A0A7R9BS97</accession>
<feature type="region of interest" description="Disordered" evidence="1">
    <location>
        <begin position="629"/>
        <end position="656"/>
    </location>
</feature>
<evidence type="ECO:0000256" key="1">
    <source>
        <dbReference type="SAM" id="MobiDB-lite"/>
    </source>
</evidence>
<dbReference type="Proteomes" id="UP000678499">
    <property type="component" value="Unassembled WGS sequence"/>
</dbReference>
<protein>
    <submittedName>
        <fullName evidence="2">Uncharacterized protein</fullName>
    </submittedName>
</protein>
<proteinExistence type="predicted"/>